<keyword evidence="4" id="KW-0804">Transcription</keyword>
<dbReference type="Gene3D" id="1.10.1660.10">
    <property type="match status" value="1"/>
</dbReference>
<dbReference type="SUPFAM" id="SSF46955">
    <property type="entry name" value="Putative DNA-binding domain"/>
    <property type="match status" value="1"/>
</dbReference>
<dbReference type="InterPro" id="IPR000551">
    <property type="entry name" value="MerR-type_HTH_dom"/>
</dbReference>
<dbReference type="PANTHER" id="PTHR30204:SF69">
    <property type="entry name" value="MERR-FAMILY TRANSCRIPTIONAL REGULATOR"/>
    <property type="match status" value="1"/>
</dbReference>
<dbReference type="Pfam" id="PF13411">
    <property type="entry name" value="MerR_1"/>
    <property type="match status" value="1"/>
</dbReference>
<dbReference type="PANTHER" id="PTHR30204">
    <property type="entry name" value="REDOX-CYCLING DRUG-SENSING TRANSCRIPTIONAL ACTIVATOR SOXR"/>
    <property type="match status" value="1"/>
</dbReference>
<protein>
    <submittedName>
        <fullName evidence="6">MerR family transcriptional regulator</fullName>
    </submittedName>
</protein>
<dbReference type="InterPro" id="IPR047057">
    <property type="entry name" value="MerR_fam"/>
</dbReference>
<reference evidence="6 7" key="1">
    <citation type="journal article" date="2015" name="Genome Announc.">
        <title>Expanding the biotechnology potential of lactobacilli through comparative genomics of 213 strains and associated genera.</title>
        <authorList>
            <person name="Sun Z."/>
            <person name="Harris H.M."/>
            <person name="McCann A."/>
            <person name="Guo C."/>
            <person name="Argimon S."/>
            <person name="Zhang W."/>
            <person name="Yang X."/>
            <person name="Jeffery I.B."/>
            <person name="Cooney J.C."/>
            <person name="Kagawa T.F."/>
            <person name="Liu W."/>
            <person name="Song Y."/>
            <person name="Salvetti E."/>
            <person name="Wrobel A."/>
            <person name="Rasinkangas P."/>
            <person name="Parkhill J."/>
            <person name="Rea M.C."/>
            <person name="O'Sullivan O."/>
            <person name="Ritari J."/>
            <person name="Douillard F.P."/>
            <person name="Paul Ross R."/>
            <person name="Yang R."/>
            <person name="Briner A.E."/>
            <person name="Felis G.E."/>
            <person name="de Vos W.M."/>
            <person name="Barrangou R."/>
            <person name="Klaenhammer T.R."/>
            <person name="Caufield P.W."/>
            <person name="Cui Y."/>
            <person name="Zhang H."/>
            <person name="O'Toole P.W."/>
        </authorList>
    </citation>
    <scope>NUCLEOTIDE SEQUENCE [LARGE SCALE GENOMIC DNA]</scope>
    <source>
        <strain evidence="6 7">ATCC 27304</strain>
    </source>
</reference>
<dbReference type="InterPro" id="IPR009061">
    <property type="entry name" value="DNA-bd_dom_put_sf"/>
</dbReference>
<dbReference type="PATRIC" id="fig|1618.3.peg.1365"/>
<gene>
    <name evidence="6" type="ORF">IV36_GL001348</name>
</gene>
<name>A0A0R2FUS2_9LACO</name>
<evidence type="ECO:0000256" key="2">
    <source>
        <dbReference type="ARBA" id="ARBA00023015"/>
    </source>
</evidence>
<evidence type="ECO:0000259" key="5">
    <source>
        <dbReference type="PROSITE" id="PS50937"/>
    </source>
</evidence>
<dbReference type="Proteomes" id="UP000051727">
    <property type="component" value="Unassembled WGS sequence"/>
</dbReference>
<proteinExistence type="predicted"/>
<keyword evidence="3" id="KW-0238">DNA-binding</keyword>
<evidence type="ECO:0000256" key="3">
    <source>
        <dbReference type="ARBA" id="ARBA00023125"/>
    </source>
</evidence>
<organism evidence="6 7">
    <name type="scientific">Liquorilactobacillus mali</name>
    <dbReference type="NCBI Taxonomy" id="1618"/>
    <lineage>
        <taxon>Bacteria</taxon>
        <taxon>Bacillati</taxon>
        <taxon>Bacillota</taxon>
        <taxon>Bacilli</taxon>
        <taxon>Lactobacillales</taxon>
        <taxon>Lactobacillaceae</taxon>
        <taxon>Liquorilactobacillus</taxon>
    </lineage>
</organism>
<dbReference type="STRING" id="1618.IV36_GL001348"/>
<dbReference type="CDD" id="cd01105">
    <property type="entry name" value="HTH_GlnR-like"/>
    <property type="match status" value="1"/>
</dbReference>
<sequence length="148" mass="17217">MKDEVEMMKEKFSLKADLVIGIGDLSKLTGVSTRQLRYWEERGYLETPITEKNITRKYKFEVFYKVQAIKKYLDEGFTLAKAAEQADQRKKQVIICKKFVNATFVDVSIADDEKLFGKIDMGYVDKEETQHLYGIVDKNGSHFEINKE</sequence>
<dbReference type="SMART" id="SM00422">
    <property type="entry name" value="HTH_MERR"/>
    <property type="match status" value="1"/>
</dbReference>
<dbReference type="AlphaFoldDB" id="A0A0R2FUS2"/>
<dbReference type="GO" id="GO:0003677">
    <property type="term" value="F:DNA binding"/>
    <property type="evidence" value="ECO:0007669"/>
    <property type="project" value="UniProtKB-KW"/>
</dbReference>
<evidence type="ECO:0000256" key="1">
    <source>
        <dbReference type="ARBA" id="ARBA00022491"/>
    </source>
</evidence>
<feature type="domain" description="HTH merR-type" evidence="5">
    <location>
        <begin position="19"/>
        <end position="88"/>
    </location>
</feature>
<evidence type="ECO:0000313" key="6">
    <source>
        <dbReference type="EMBL" id="KRN32097.1"/>
    </source>
</evidence>
<keyword evidence="1" id="KW-0678">Repressor</keyword>
<keyword evidence="2" id="KW-0805">Transcription regulation</keyword>
<dbReference type="GO" id="GO:0003700">
    <property type="term" value="F:DNA-binding transcription factor activity"/>
    <property type="evidence" value="ECO:0007669"/>
    <property type="project" value="InterPro"/>
</dbReference>
<dbReference type="PROSITE" id="PS50937">
    <property type="entry name" value="HTH_MERR_2"/>
    <property type="match status" value="1"/>
</dbReference>
<comment type="caution">
    <text evidence="6">The sequence shown here is derived from an EMBL/GenBank/DDBJ whole genome shotgun (WGS) entry which is preliminary data.</text>
</comment>
<accession>A0A0R2FUS2</accession>
<evidence type="ECO:0000256" key="4">
    <source>
        <dbReference type="ARBA" id="ARBA00023163"/>
    </source>
</evidence>
<dbReference type="EMBL" id="JQAR01000003">
    <property type="protein sequence ID" value="KRN32097.1"/>
    <property type="molecule type" value="Genomic_DNA"/>
</dbReference>
<evidence type="ECO:0000313" key="7">
    <source>
        <dbReference type="Proteomes" id="UP000051727"/>
    </source>
</evidence>